<comment type="caution">
    <text evidence="1">The sequence shown here is derived from an EMBL/GenBank/DDBJ whole genome shotgun (WGS) entry which is preliminary data.</text>
</comment>
<reference evidence="1 2" key="1">
    <citation type="submission" date="2016-07" db="EMBL/GenBank/DDBJ databases">
        <title>Pervasive Adenine N6-methylation of Active Genes in Fungi.</title>
        <authorList>
            <consortium name="DOE Joint Genome Institute"/>
            <person name="Mondo S.J."/>
            <person name="Dannebaum R.O."/>
            <person name="Kuo R.C."/>
            <person name="Labutti K."/>
            <person name="Haridas S."/>
            <person name="Kuo A."/>
            <person name="Salamov A."/>
            <person name="Ahrendt S.R."/>
            <person name="Lipzen A."/>
            <person name="Sullivan W."/>
            <person name="Andreopoulos W.B."/>
            <person name="Clum A."/>
            <person name="Lindquist E."/>
            <person name="Daum C."/>
            <person name="Ramamoorthy G.K."/>
            <person name="Gryganskyi A."/>
            <person name="Culley D."/>
            <person name="Magnuson J.K."/>
            <person name="James T.Y."/>
            <person name="O'Malley M.A."/>
            <person name="Stajich J.E."/>
            <person name="Spatafora J.W."/>
            <person name="Visel A."/>
            <person name="Grigoriev I.V."/>
        </authorList>
    </citation>
    <scope>NUCLEOTIDE SEQUENCE [LARGE SCALE GENOMIC DNA]</scope>
    <source>
        <strain evidence="1 2">ATCC 12442</strain>
    </source>
</reference>
<organism evidence="1 2">
    <name type="scientific">Linderina pennispora</name>
    <dbReference type="NCBI Taxonomy" id="61395"/>
    <lineage>
        <taxon>Eukaryota</taxon>
        <taxon>Fungi</taxon>
        <taxon>Fungi incertae sedis</taxon>
        <taxon>Zoopagomycota</taxon>
        <taxon>Kickxellomycotina</taxon>
        <taxon>Kickxellomycetes</taxon>
        <taxon>Kickxellales</taxon>
        <taxon>Kickxellaceae</taxon>
        <taxon>Linderina</taxon>
    </lineage>
</organism>
<sequence length="125" mass="13725">KIISDWQVGTYVWSCQCPLVLLNRVLAPAKMPWVRHDVNGGTQTAADAAASKRNPTCLSHLSSAPPPTHTLATDNQAMPALAVPLSVLRALKLQIAPHTHIPISWMHAKVWILQCFRSLLFSEAK</sequence>
<protein>
    <submittedName>
        <fullName evidence="1">Uncharacterized protein</fullName>
    </submittedName>
</protein>
<dbReference type="Proteomes" id="UP000193922">
    <property type="component" value="Unassembled WGS sequence"/>
</dbReference>
<dbReference type="GeneID" id="63805259"/>
<evidence type="ECO:0000313" key="1">
    <source>
        <dbReference type="EMBL" id="ORX66279.1"/>
    </source>
</evidence>
<gene>
    <name evidence="1" type="ORF">DL89DRAFT_270212</name>
</gene>
<dbReference type="EMBL" id="MCFD01000016">
    <property type="protein sequence ID" value="ORX66279.1"/>
    <property type="molecule type" value="Genomic_DNA"/>
</dbReference>
<proteinExistence type="predicted"/>
<evidence type="ECO:0000313" key="2">
    <source>
        <dbReference type="Proteomes" id="UP000193922"/>
    </source>
</evidence>
<name>A0A1Y1VYD1_9FUNG</name>
<keyword evidence="2" id="KW-1185">Reference proteome</keyword>
<accession>A0A1Y1VYD1</accession>
<feature type="non-terminal residue" evidence="1">
    <location>
        <position position="1"/>
    </location>
</feature>
<dbReference type="AlphaFoldDB" id="A0A1Y1VYD1"/>
<dbReference type="RefSeq" id="XP_040740289.1">
    <property type="nucleotide sequence ID" value="XM_040888611.1"/>
</dbReference>